<keyword evidence="4" id="KW-1185">Reference proteome</keyword>
<evidence type="ECO:0008006" key="5">
    <source>
        <dbReference type="Google" id="ProtNLM"/>
    </source>
</evidence>
<feature type="transmembrane region" description="Helical" evidence="1">
    <location>
        <begin position="48"/>
        <end position="70"/>
    </location>
</feature>
<dbReference type="Proteomes" id="UP001596956">
    <property type="component" value="Unassembled WGS sequence"/>
</dbReference>
<sequence length="82" mass="8339">SWLLHRSASPAAFAATSIAAAAPLLTVGAAHAAALLEHAASAATLARLVPLVLPALAVAIGAQALVWWVFRARVGARTVVFF</sequence>
<evidence type="ECO:0000313" key="4">
    <source>
        <dbReference type="Proteomes" id="UP001596956"/>
    </source>
</evidence>
<proteinExistence type="predicted"/>
<evidence type="ECO:0000313" key="3">
    <source>
        <dbReference type="EMBL" id="MFD0800315.1"/>
    </source>
</evidence>
<evidence type="ECO:0000256" key="1">
    <source>
        <dbReference type="SAM" id="Phobius"/>
    </source>
</evidence>
<feature type="signal peptide" evidence="2">
    <location>
        <begin position="1"/>
        <end position="32"/>
    </location>
</feature>
<feature type="chain" id="PRO_5046243321" description="ABC transporter permease" evidence="2">
    <location>
        <begin position="33"/>
        <end position="82"/>
    </location>
</feature>
<organism evidence="3 4">
    <name type="scientific">Streptomonospora algeriensis</name>
    <dbReference type="NCBI Taxonomy" id="995084"/>
    <lineage>
        <taxon>Bacteria</taxon>
        <taxon>Bacillati</taxon>
        <taxon>Actinomycetota</taxon>
        <taxon>Actinomycetes</taxon>
        <taxon>Streptosporangiales</taxon>
        <taxon>Nocardiopsidaceae</taxon>
        <taxon>Streptomonospora</taxon>
    </lineage>
</organism>
<protein>
    <recommendedName>
        <fullName evidence="5">ABC transporter permease</fullName>
    </recommendedName>
</protein>
<evidence type="ECO:0000256" key="2">
    <source>
        <dbReference type="SAM" id="SignalP"/>
    </source>
</evidence>
<dbReference type="EMBL" id="JBHTHR010000041">
    <property type="protein sequence ID" value="MFD0800315.1"/>
    <property type="molecule type" value="Genomic_DNA"/>
</dbReference>
<accession>A0ABW3BB48</accession>
<keyword evidence="1" id="KW-0472">Membrane</keyword>
<keyword evidence="1" id="KW-1133">Transmembrane helix</keyword>
<keyword evidence="1" id="KW-0812">Transmembrane</keyword>
<keyword evidence="2" id="KW-0732">Signal</keyword>
<reference evidence="4" key="1">
    <citation type="journal article" date="2019" name="Int. J. Syst. Evol. Microbiol.">
        <title>The Global Catalogue of Microorganisms (GCM) 10K type strain sequencing project: providing services to taxonomists for standard genome sequencing and annotation.</title>
        <authorList>
            <consortium name="The Broad Institute Genomics Platform"/>
            <consortium name="The Broad Institute Genome Sequencing Center for Infectious Disease"/>
            <person name="Wu L."/>
            <person name="Ma J."/>
        </authorList>
    </citation>
    <scope>NUCLEOTIDE SEQUENCE [LARGE SCALE GENOMIC DNA]</scope>
    <source>
        <strain evidence="4">CCUG 63369</strain>
    </source>
</reference>
<name>A0ABW3BB48_9ACTN</name>
<feature type="non-terminal residue" evidence="3">
    <location>
        <position position="1"/>
    </location>
</feature>
<gene>
    <name evidence="3" type="ORF">ACFQZU_03150</name>
</gene>
<comment type="caution">
    <text evidence="3">The sequence shown here is derived from an EMBL/GenBank/DDBJ whole genome shotgun (WGS) entry which is preliminary data.</text>
</comment>